<feature type="binding site" evidence="8 10">
    <location>
        <position position="117"/>
    </location>
    <ligand>
        <name>substrate</name>
    </ligand>
</feature>
<evidence type="ECO:0000313" key="16">
    <source>
        <dbReference type="EMBL" id="QNV40553.1"/>
    </source>
</evidence>
<evidence type="ECO:0000259" key="13">
    <source>
        <dbReference type="Pfam" id="PF00745"/>
    </source>
</evidence>
<evidence type="ECO:0000259" key="15">
    <source>
        <dbReference type="Pfam" id="PF05201"/>
    </source>
</evidence>
<evidence type="ECO:0000256" key="11">
    <source>
        <dbReference type="PIRSR" id="PIRSR000445-3"/>
    </source>
</evidence>
<dbReference type="InterPro" id="IPR018214">
    <property type="entry name" value="GluRdtase_CS"/>
</dbReference>
<accession>A0A7H2BLK7</accession>
<evidence type="ECO:0000256" key="8">
    <source>
        <dbReference type="HAMAP-Rule" id="MF_00087"/>
    </source>
</evidence>
<evidence type="ECO:0000313" key="17">
    <source>
        <dbReference type="Proteomes" id="UP000516421"/>
    </source>
</evidence>
<dbReference type="Proteomes" id="UP000516421">
    <property type="component" value="Chromosome"/>
</dbReference>
<dbReference type="GO" id="GO:0019353">
    <property type="term" value="P:protoporphyrinogen IX biosynthetic process from glutamate"/>
    <property type="evidence" value="ECO:0007669"/>
    <property type="project" value="TreeGrafter"/>
</dbReference>
<evidence type="ECO:0000256" key="1">
    <source>
        <dbReference type="ARBA" id="ARBA00005059"/>
    </source>
</evidence>
<dbReference type="Gene3D" id="3.30.460.30">
    <property type="entry name" value="Glutamyl-tRNA reductase, N-terminal domain"/>
    <property type="match status" value="1"/>
</dbReference>
<comment type="catalytic activity">
    <reaction evidence="7 8">
        <text>(S)-4-amino-5-oxopentanoate + tRNA(Glu) + NADP(+) = L-glutamyl-tRNA(Glu) + NADPH + H(+)</text>
        <dbReference type="Rhea" id="RHEA:12344"/>
        <dbReference type="Rhea" id="RHEA-COMP:9663"/>
        <dbReference type="Rhea" id="RHEA-COMP:9680"/>
        <dbReference type="ChEBI" id="CHEBI:15378"/>
        <dbReference type="ChEBI" id="CHEBI:57501"/>
        <dbReference type="ChEBI" id="CHEBI:57783"/>
        <dbReference type="ChEBI" id="CHEBI:58349"/>
        <dbReference type="ChEBI" id="CHEBI:78442"/>
        <dbReference type="ChEBI" id="CHEBI:78520"/>
        <dbReference type="EC" id="1.2.1.70"/>
    </reaction>
</comment>
<dbReference type="InterPro" id="IPR015896">
    <property type="entry name" value="4pyrrol_synth_GluRdtase_dimer"/>
</dbReference>
<dbReference type="Pfam" id="PF00745">
    <property type="entry name" value="GlutR_dimer"/>
    <property type="match status" value="1"/>
</dbReference>
<keyword evidence="6 8" id="KW-0627">Porphyrin biosynthesis</keyword>
<comment type="pathway">
    <text evidence="1 8">Porphyrin-containing compound metabolism; protoporphyrin-IX biosynthesis; 5-aminolevulinate from L-glutamyl-tRNA(Glu): step 1/2.</text>
</comment>
<dbReference type="PANTHER" id="PTHR43013">
    <property type="entry name" value="GLUTAMYL-TRNA REDUCTASE"/>
    <property type="match status" value="1"/>
</dbReference>
<evidence type="ECO:0000256" key="7">
    <source>
        <dbReference type="ARBA" id="ARBA00047464"/>
    </source>
</evidence>
<dbReference type="Gene3D" id="3.40.50.720">
    <property type="entry name" value="NAD(P)-binding Rossmann-like Domain"/>
    <property type="match status" value="1"/>
</dbReference>
<name>A0A7H2BLK7_9MICC</name>
<evidence type="ECO:0000256" key="4">
    <source>
        <dbReference type="ARBA" id="ARBA00022857"/>
    </source>
</evidence>
<dbReference type="KEGG" id="rama:IDM48_03875"/>
<dbReference type="SUPFAM" id="SSF69742">
    <property type="entry name" value="Glutamyl tRNA-reductase catalytic, N-terminal domain"/>
    <property type="match status" value="1"/>
</dbReference>
<evidence type="ECO:0000259" key="14">
    <source>
        <dbReference type="Pfam" id="PF01488"/>
    </source>
</evidence>
<feature type="domain" description="Glutamyl-tRNA reductase N-terminal" evidence="15">
    <location>
        <begin position="8"/>
        <end position="164"/>
    </location>
</feature>
<evidence type="ECO:0000256" key="2">
    <source>
        <dbReference type="ARBA" id="ARBA00005916"/>
    </source>
</evidence>
<dbReference type="SUPFAM" id="SSF51735">
    <property type="entry name" value="NAD(P)-binding Rossmann-fold domains"/>
    <property type="match status" value="1"/>
</dbReference>
<dbReference type="UniPathway" id="UPA00251">
    <property type="reaction ID" value="UER00316"/>
</dbReference>
<feature type="site" description="Important for activity" evidence="8 12">
    <location>
        <position position="107"/>
    </location>
</feature>
<dbReference type="InterPro" id="IPR000343">
    <property type="entry name" value="4pyrrol_synth_GluRdtase"/>
</dbReference>
<evidence type="ECO:0000256" key="6">
    <source>
        <dbReference type="ARBA" id="ARBA00023244"/>
    </source>
</evidence>
<comment type="miscellaneous">
    <text evidence="8">During catalysis, the active site Cys acts as a nucleophile attacking the alpha-carbonyl group of tRNA-bound glutamate with the formation of a thioester intermediate between enzyme and glutamate, and the concomitant release of tRNA(Glu). The thioester intermediate is finally reduced by direct hydride transfer from NADPH, to form the product GSA.</text>
</comment>
<evidence type="ECO:0000256" key="12">
    <source>
        <dbReference type="PIRSR" id="PIRSR000445-4"/>
    </source>
</evidence>
<dbReference type="GO" id="GO:0050661">
    <property type="term" value="F:NADP binding"/>
    <property type="evidence" value="ECO:0007669"/>
    <property type="project" value="InterPro"/>
</dbReference>
<evidence type="ECO:0000256" key="3">
    <source>
        <dbReference type="ARBA" id="ARBA00012970"/>
    </source>
</evidence>
<dbReference type="PANTHER" id="PTHR43013:SF1">
    <property type="entry name" value="GLUTAMYL-TRNA REDUCTASE"/>
    <property type="match status" value="1"/>
</dbReference>
<proteinExistence type="inferred from homology"/>
<dbReference type="Pfam" id="PF05201">
    <property type="entry name" value="GlutR_N"/>
    <property type="match status" value="1"/>
</dbReference>
<dbReference type="AlphaFoldDB" id="A0A7H2BLK7"/>
<dbReference type="HAMAP" id="MF_00087">
    <property type="entry name" value="Glu_tRNA_reductase"/>
    <property type="match status" value="1"/>
</dbReference>
<feature type="active site" description="Nucleophile" evidence="8 9">
    <location>
        <position position="46"/>
    </location>
</feature>
<feature type="binding site" evidence="8 10">
    <location>
        <position position="128"/>
    </location>
    <ligand>
        <name>substrate</name>
    </ligand>
</feature>
<feature type="domain" description="Tetrapyrrole biosynthesis glutamyl-tRNA reductase dimerisation" evidence="13">
    <location>
        <begin position="318"/>
        <end position="413"/>
    </location>
</feature>
<dbReference type="GO" id="GO:0008883">
    <property type="term" value="F:glutamyl-tRNA reductase activity"/>
    <property type="evidence" value="ECO:0007669"/>
    <property type="project" value="UniProtKB-UniRule"/>
</dbReference>
<dbReference type="InterPro" id="IPR036453">
    <property type="entry name" value="GluRdtase_dimer_dom_sf"/>
</dbReference>
<feature type="binding site" evidence="8 10">
    <location>
        <begin position="122"/>
        <end position="124"/>
    </location>
    <ligand>
        <name>substrate</name>
    </ligand>
</feature>
<dbReference type="EMBL" id="CP061538">
    <property type="protein sequence ID" value="QNV40553.1"/>
    <property type="molecule type" value="Genomic_DNA"/>
</dbReference>
<organism evidence="16 17">
    <name type="scientific">Rothia amarae</name>
    <dbReference type="NCBI Taxonomy" id="169480"/>
    <lineage>
        <taxon>Bacteria</taxon>
        <taxon>Bacillati</taxon>
        <taxon>Actinomycetota</taxon>
        <taxon>Actinomycetes</taxon>
        <taxon>Micrococcales</taxon>
        <taxon>Micrococcaceae</taxon>
        <taxon>Rothia</taxon>
    </lineage>
</organism>
<gene>
    <name evidence="8" type="primary">hemA</name>
    <name evidence="16" type="ORF">IDM48_03875</name>
</gene>
<keyword evidence="17" id="KW-1185">Reference proteome</keyword>
<evidence type="ECO:0000256" key="9">
    <source>
        <dbReference type="PIRSR" id="PIRSR000445-1"/>
    </source>
</evidence>
<dbReference type="InterPro" id="IPR006151">
    <property type="entry name" value="Shikm_DH/Glu-tRNA_Rdtase"/>
</dbReference>
<dbReference type="EC" id="1.2.1.70" evidence="3 8"/>
<comment type="similarity">
    <text evidence="2 8">Belongs to the glutamyl-tRNA reductase family.</text>
</comment>
<protein>
    <recommendedName>
        <fullName evidence="3 8">Glutamyl-tRNA reductase</fullName>
        <shortName evidence="8">GluTR</shortName>
        <ecNumber evidence="3 8">1.2.1.70</ecNumber>
    </recommendedName>
</protein>
<feature type="domain" description="Quinate/shikimate 5-dehydrogenase/glutamyl-tRNA reductase" evidence="14">
    <location>
        <begin position="180"/>
        <end position="302"/>
    </location>
</feature>
<reference evidence="16 17" key="1">
    <citation type="submission" date="2020-09" db="EMBL/GenBank/DDBJ databases">
        <title>Investigation of environmental microbe.</title>
        <authorList>
            <person name="Ou Y."/>
            <person name="Kang Q."/>
        </authorList>
    </citation>
    <scope>NUCLEOTIDE SEQUENCE [LARGE SCALE GENOMIC DNA]</scope>
    <source>
        <strain evidence="16 17">KJZ-9</strain>
    </source>
</reference>
<comment type="subunit">
    <text evidence="8">Homodimer.</text>
</comment>
<dbReference type="RefSeq" id="WP_145173485.1">
    <property type="nucleotide sequence ID" value="NZ_CP061538.1"/>
</dbReference>
<sequence>MTIFSLVASHQTVDLSTVAHLANGASSLDASELDVETRGLVVLSTCNRLEIYGETAQDSVATDQKAEQDVAEVATAIFEELSALSSLDYSTVESSFDVFFNDAVAHHLFTVASGLESAVVGEREITGQVRRAITAAQEEGKASGNLVRLFDNAANTARRVGQQTLLGARGRSVVSVALDLADDVAEKTWKDRSALVFGTGAYAGATVAALRDRGCQNITVYSFTGRAATFAHKRGVKAIDGASLPQALASADVIIGCSGSSDPLSADEIPAGKRVILDLALTRDFAPEVADLPDTELITLESVRLAAPEEMDSSVQLAHTIVDNAVEEFRIKQKARTVDAAIVALREHTMSILDSELEKVRGHFGCGGAADQVEFAMRRMVKSLLHTPTVRARSLAQEGRESEYIAGLEALYGIEVSQSQEKVVRDIPQADAS</sequence>
<dbReference type="PROSITE" id="PS00747">
    <property type="entry name" value="GLUTR"/>
    <property type="match status" value="1"/>
</dbReference>
<comment type="function">
    <text evidence="8">Catalyzes the NADPH-dependent reduction of glutamyl-tRNA(Glu) to glutamate 1-semialdehyde (GSA).</text>
</comment>
<dbReference type="SUPFAM" id="SSF69075">
    <property type="entry name" value="Glutamyl tRNA-reductase dimerization domain"/>
    <property type="match status" value="1"/>
</dbReference>
<dbReference type="InterPro" id="IPR036291">
    <property type="entry name" value="NAD(P)-bd_dom_sf"/>
</dbReference>
<keyword evidence="4 8" id="KW-0521">NADP</keyword>
<dbReference type="PIRSF" id="PIRSF000445">
    <property type="entry name" value="4pyrrol_synth_GluRdtase"/>
    <property type="match status" value="1"/>
</dbReference>
<dbReference type="InterPro" id="IPR036343">
    <property type="entry name" value="GluRdtase_N_sf"/>
</dbReference>
<comment type="domain">
    <text evidence="8">Possesses an unusual extended V-shaped dimeric structure with each monomer consisting of three distinct domains arranged along a curved 'spinal' alpha-helix. The N-terminal catalytic domain specifically recognizes the glutamate moiety of the substrate. The second domain is the NADPH-binding domain, and the third C-terminal domain is responsible for dimerization.</text>
</comment>
<feature type="binding site" evidence="8 11">
    <location>
        <begin position="198"/>
        <end position="203"/>
    </location>
    <ligand>
        <name>NADP(+)</name>
        <dbReference type="ChEBI" id="CHEBI:58349"/>
    </ligand>
</feature>
<keyword evidence="5 8" id="KW-0560">Oxidoreductase</keyword>
<evidence type="ECO:0000256" key="10">
    <source>
        <dbReference type="PIRSR" id="PIRSR000445-2"/>
    </source>
</evidence>
<evidence type="ECO:0000256" key="5">
    <source>
        <dbReference type="ARBA" id="ARBA00023002"/>
    </source>
</evidence>
<dbReference type="Pfam" id="PF01488">
    <property type="entry name" value="Shikimate_DH"/>
    <property type="match status" value="1"/>
</dbReference>
<dbReference type="NCBIfam" id="NF000750">
    <property type="entry name" value="PRK00045.3-4"/>
    <property type="match status" value="1"/>
</dbReference>
<feature type="binding site" evidence="8 10">
    <location>
        <begin position="45"/>
        <end position="48"/>
    </location>
    <ligand>
        <name>substrate</name>
    </ligand>
</feature>
<dbReference type="InterPro" id="IPR015895">
    <property type="entry name" value="4pyrrol_synth_GluRdtase_N"/>
</dbReference>